<feature type="transmembrane region" description="Helical" evidence="1">
    <location>
        <begin position="70"/>
        <end position="94"/>
    </location>
</feature>
<comment type="caution">
    <text evidence="2">The sequence shown here is derived from an EMBL/GenBank/DDBJ whole genome shotgun (WGS) entry which is preliminary data.</text>
</comment>
<evidence type="ECO:0000313" key="3">
    <source>
        <dbReference type="Proteomes" id="UP000006315"/>
    </source>
</evidence>
<feature type="transmembrane region" description="Helical" evidence="1">
    <location>
        <begin position="114"/>
        <end position="136"/>
    </location>
</feature>
<dbReference type="PATRIC" id="fig|1131731.3.peg.1110"/>
<organism evidence="2 3">
    <name type="scientific">Schinkia azotoformans LMG 9581</name>
    <dbReference type="NCBI Taxonomy" id="1131731"/>
    <lineage>
        <taxon>Bacteria</taxon>
        <taxon>Bacillati</taxon>
        <taxon>Bacillota</taxon>
        <taxon>Bacilli</taxon>
        <taxon>Bacillales</taxon>
        <taxon>Bacillaceae</taxon>
        <taxon>Calidifontibacillus/Schinkia group</taxon>
        <taxon>Schinkia</taxon>
    </lineage>
</organism>
<protein>
    <submittedName>
        <fullName evidence="2">Uncharacterized protein</fullName>
    </submittedName>
</protein>
<proteinExistence type="predicted"/>
<gene>
    <name evidence="2" type="ORF">BAZO_05315</name>
</gene>
<keyword evidence="1" id="KW-0812">Transmembrane</keyword>
<dbReference type="RefSeq" id="WP_003330271.1">
    <property type="nucleotide sequence ID" value="NZ_AJLR01000041.1"/>
</dbReference>
<evidence type="ECO:0000313" key="2">
    <source>
        <dbReference type="EMBL" id="EKN68152.1"/>
    </source>
</evidence>
<keyword evidence="3" id="KW-1185">Reference proteome</keyword>
<accession>K6D6L3</accession>
<dbReference type="AlphaFoldDB" id="K6D6L3"/>
<feature type="transmembrane region" description="Helical" evidence="1">
    <location>
        <begin position="43"/>
        <end position="63"/>
    </location>
</feature>
<dbReference type="STRING" id="1131731.BAZO_05315"/>
<sequence>MELRKLTHDRVIDKLINNRKIVVACLELVSPIFFFVYFLFIGFPWPCILFMLFVHIISLIFDIKEKQKKLGYLFGIVFNSIYLIMILGFITYLTNNDFNTSQYPAGEKEFRTGIFNFVLVILAEIFNTMTAIVLLINVKKF</sequence>
<dbReference type="EMBL" id="AJLR01000041">
    <property type="protein sequence ID" value="EKN68152.1"/>
    <property type="molecule type" value="Genomic_DNA"/>
</dbReference>
<feature type="transmembrane region" description="Helical" evidence="1">
    <location>
        <begin position="21"/>
        <end position="37"/>
    </location>
</feature>
<evidence type="ECO:0000256" key="1">
    <source>
        <dbReference type="SAM" id="Phobius"/>
    </source>
</evidence>
<keyword evidence="1" id="KW-0472">Membrane</keyword>
<reference evidence="2 3" key="1">
    <citation type="journal article" date="2012" name="Front. Microbiol.">
        <title>Redundancy and modularity in membrane-associated dissimilatory nitrate reduction in Bacillus.</title>
        <authorList>
            <person name="Heylen K."/>
            <person name="Keltjens J."/>
        </authorList>
    </citation>
    <scope>NUCLEOTIDE SEQUENCE [LARGE SCALE GENOMIC DNA]</scope>
    <source>
        <strain evidence="2 3">LMG 9581</strain>
    </source>
</reference>
<keyword evidence="1" id="KW-1133">Transmembrane helix</keyword>
<name>K6D6L3_SCHAZ</name>
<dbReference type="Proteomes" id="UP000006315">
    <property type="component" value="Unassembled WGS sequence"/>
</dbReference>